<reference evidence="4 5" key="1">
    <citation type="submission" date="2024-04" db="EMBL/GenBank/DDBJ databases">
        <authorList>
            <person name="Rising A."/>
            <person name="Reimegard J."/>
            <person name="Sonavane S."/>
            <person name="Akerstrom W."/>
            <person name="Nylinder S."/>
            <person name="Hedman E."/>
            <person name="Kallberg Y."/>
        </authorList>
    </citation>
    <scope>NUCLEOTIDE SEQUENCE [LARGE SCALE GENOMIC DNA]</scope>
</reference>
<dbReference type="PANTHER" id="PTHR23324">
    <property type="entry name" value="SEC14 RELATED PROTEIN"/>
    <property type="match status" value="1"/>
</dbReference>
<dbReference type="InterPro" id="IPR051064">
    <property type="entry name" value="SEC14/CRAL-TRIO_domain"/>
</dbReference>
<organism evidence="4 5">
    <name type="scientific">Larinioides sclopetarius</name>
    <dbReference type="NCBI Taxonomy" id="280406"/>
    <lineage>
        <taxon>Eukaryota</taxon>
        <taxon>Metazoa</taxon>
        <taxon>Ecdysozoa</taxon>
        <taxon>Arthropoda</taxon>
        <taxon>Chelicerata</taxon>
        <taxon>Arachnida</taxon>
        <taxon>Araneae</taxon>
        <taxon>Araneomorphae</taxon>
        <taxon>Entelegynae</taxon>
        <taxon>Araneoidea</taxon>
        <taxon>Araneidae</taxon>
        <taxon>Larinioides</taxon>
    </lineage>
</organism>
<dbReference type="PROSITE" id="PS50191">
    <property type="entry name" value="CRAL_TRIO"/>
    <property type="match status" value="1"/>
</dbReference>
<dbReference type="InterPro" id="IPR036865">
    <property type="entry name" value="CRAL-TRIO_dom_sf"/>
</dbReference>
<evidence type="ECO:0000259" key="2">
    <source>
        <dbReference type="PROSITE" id="PS50191"/>
    </source>
</evidence>
<dbReference type="Proteomes" id="UP001497382">
    <property type="component" value="Unassembled WGS sequence"/>
</dbReference>
<evidence type="ECO:0000259" key="3">
    <source>
        <dbReference type="PROSITE" id="PS50866"/>
    </source>
</evidence>
<dbReference type="InterPro" id="IPR036598">
    <property type="entry name" value="GOLD_dom_sf"/>
</dbReference>
<feature type="domain" description="CRAL-TRIO" evidence="2">
    <location>
        <begin position="73"/>
        <end position="246"/>
    </location>
</feature>
<dbReference type="InterPro" id="IPR011074">
    <property type="entry name" value="CRAL/TRIO_N_dom"/>
</dbReference>
<name>A0AAV2A4S8_9ARAC</name>
<keyword evidence="5" id="KW-1185">Reference proteome</keyword>
<dbReference type="SUPFAM" id="SSF52087">
    <property type="entry name" value="CRAL/TRIO domain"/>
    <property type="match status" value="1"/>
</dbReference>
<dbReference type="SMART" id="SM01100">
    <property type="entry name" value="CRAL_TRIO_N"/>
    <property type="match status" value="1"/>
</dbReference>
<dbReference type="InterPro" id="IPR009038">
    <property type="entry name" value="GOLD_dom"/>
</dbReference>
<dbReference type="SUPFAM" id="SSF46938">
    <property type="entry name" value="CRAL/TRIO N-terminal domain"/>
    <property type="match status" value="1"/>
</dbReference>
<dbReference type="Pfam" id="PF00650">
    <property type="entry name" value="CRAL_TRIO"/>
    <property type="match status" value="1"/>
</dbReference>
<evidence type="ECO:0008006" key="6">
    <source>
        <dbReference type="Google" id="ProtNLM"/>
    </source>
</evidence>
<keyword evidence="1" id="KW-0812">Transmembrane</keyword>
<gene>
    <name evidence="4" type="ORF">LARSCL_LOCUS10097</name>
</gene>
<sequence length="393" mass="45792">MDKLTDEEKNVVAELRKRTLKDLSPKLLEDDTLFYRFAKARDFNLAEAETMLRNHIAWRKEFQIDTILTDYKPSEVLLEYGGSSFVCFDREGCIVRMQDWGRIDSKGLCNVVTKMEAVKLWFYFAEHDIEALIKRGGSLRKPFSLLIYNLEDLTYARAVHMKGLQYLLYGVKMLLDNYPESAKFILIINAPFFFTWTFALIKAILPLSVLQKMGLYGKSGWKEVLLKHIDADDLPAFLGGNKTDPDGNPRCETFINYGKPLPKSCYRQNAEKRLVMEPDAEKISLMPFSKEEITFEVKEANSSMEWEFEIKKGDMYFSLIFREESSKHLESVELIPKQRIDTSFESEKGCLKCEKLGFYSIVFDNSGSWLYSKEIYYRVKIRITKKDELFDSI</sequence>
<comment type="caution">
    <text evidence="4">The sequence shown here is derived from an EMBL/GenBank/DDBJ whole genome shotgun (WGS) entry which is preliminary data.</text>
</comment>
<dbReference type="PRINTS" id="PR00180">
    <property type="entry name" value="CRETINALDHBP"/>
</dbReference>
<dbReference type="AlphaFoldDB" id="A0AAV2A4S8"/>
<dbReference type="Gene3D" id="2.60.120.680">
    <property type="entry name" value="GOLD domain"/>
    <property type="match status" value="1"/>
</dbReference>
<evidence type="ECO:0000313" key="4">
    <source>
        <dbReference type="EMBL" id="CAL1279013.1"/>
    </source>
</evidence>
<dbReference type="CDD" id="cd00170">
    <property type="entry name" value="SEC14"/>
    <property type="match status" value="1"/>
</dbReference>
<dbReference type="InterPro" id="IPR001251">
    <property type="entry name" value="CRAL-TRIO_dom"/>
</dbReference>
<dbReference type="EMBL" id="CAXIEN010000118">
    <property type="protein sequence ID" value="CAL1279013.1"/>
    <property type="molecule type" value="Genomic_DNA"/>
</dbReference>
<accession>A0AAV2A4S8</accession>
<dbReference type="Gene3D" id="3.40.525.10">
    <property type="entry name" value="CRAL-TRIO lipid binding domain"/>
    <property type="match status" value="1"/>
</dbReference>
<dbReference type="GO" id="GO:0005737">
    <property type="term" value="C:cytoplasm"/>
    <property type="evidence" value="ECO:0007669"/>
    <property type="project" value="TreeGrafter"/>
</dbReference>
<feature type="transmembrane region" description="Helical" evidence="1">
    <location>
        <begin position="184"/>
        <end position="205"/>
    </location>
</feature>
<evidence type="ECO:0000256" key="1">
    <source>
        <dbReference type="SAM" id="Phobius"/>
    </source>
</evidence>
<protein>
    <recommendedName>
        <fullName evidence="6">SEC14-like protein 2</fullName>
    </recommendedName>
</protein>
<keyword evidence="1" id="KW-0472">Membrane</keyword>
<keyword evidence="1" id="KW-1133">Transmembrane helix</keyword>
<dbReference type="SMART" id="SM00516">
    <property type="entry name" value="SEC14"/>
    <property type="match status" value="1"/>
</dbReference>
<dbReference type="PANTHER" id="PTHR23324:SF83">
    <property type="entry name" value="SEC14-LIKE PROTEIN 2"/>
    <property type="match status" value="1"/>
</dbReference>
<dbReference type="PROSITE" id="PS50866">
    <property type="entry name" value="GOLD"/>
    <property type="match status" value="1"/>
</dbReference>
<evidence type="ECO:0000313" key="5">
    <source>
        <dbReference type="Proteomes" id="UP001497382"/>
    </source>
</evidence>
<feature type="domain" description="GOLD" evidence="3">
    <location>
        <begin position="263"/>
        <end position="381"/>
    </location>
</feature>
<dbReference type="SUPFAM" id="SSF101576">
    <property type="entry name" value="Supernatant protein factor (SPF), C-terminal domain"/>
    <property type="match status" value="1"/>
</dbReference>
<dbReference type="InterPro" id="IPR036273">
    <property type="entry name" value="CRAL/TRIO_N_dom_sf"/>
</dbReference>
<proteinExistence type="predicted"/>